<keyword evidence="4" id="KW-0548">Nucleotidyltransferase</keyword>
<evidence type="ECO:0000256" key="1">
    <source>
        <dbReference type="ARBA" id="ARBA00008798"/>
    </source>
</evidence>
<evidence type="ECO:0000256" key="6">
    <source>
        <dbReference type="ARBA" id="ARBA00023082"/>
    </source>
</evidence>
<proteinExistence type="inferred from homology"/>
<evidence type="ECO:0000256" key="5">
    <source>
        <dbReference type="ARBA" id="ARBA00023015"/>
    </source>
</evidence>
<gene>
    <name evidence="11" type="ORF">ING2E5B_1209</name>
</gene>
<dbReference type="InterPro" id="IPR007046">
    <property type="entry name" value="RNA_pol_sigma_54_core-bd"/>
</dbReference>
<dbReference type="GO" id="GO:0003677">
    <property type="term" value="F:DNA binding"/>
    <property type="evidence" value="ECO:0007669"/>
    <property type="project" value="UniProtKB-KW"/>
</dbReference>
<reference evidence="11 12" key="1">
    <citation type="submission" date="2014-08" db="EMBL/GenBank/DDBJ databases">
        <authorList>
            <person name="Wibberg D."/>
        </authorList>
    </citation>
    <scope>NUCLEOTIDE SEQUENCE [LARGE SCALE GENOMIC DNA]</scope>
    <source>
        <strain evidence="12">ING2-E5B</strain>
    </source>
</reference>
<evidence type="ECO:0000313" key="12">
    <source>
        <dbReference type="Proteomes" id="UP000032417"/>
    </source>
</evidence>
<dbReference type="GO" id="GO:0016779">
    <property type="term" value="F:nucleotidyltransferase activity"/>
    <property type="evidence" value="ECO:0007669"/>
    <property type="project" value="UniProtKB-KW"/>
</dbReference>
<dbReference type="KEGG" id="pbt:ING2E5B_1209"/>
<keyword evidence="6" id="KW-0731">Sigma factor</keyword>
<dbReference type="InterPro" id="IPR007634">
    <property type="entry name" value="RNA_pol_sigma_54_DNA-bd"/>
</dbReference>
<dbReference type="Pfam" id="PF00309">
    <property type="entry name" value="Sigma54_AID"/>
    <property type="match status" value="1"/>
</dbReference>
<protein>
    <submittedName>
        <fullName evidence="11">RNA polymerase sigma-54 factor</fullName>
    </submittedName>
</protein>
<dbReference type="Gene3D" id="1.10.10.1330">
    <property type="entry name" value="RNA polymerase sigma-54 factor, core-binding domain"/>
    <property type="match status" value="1"/>
</dbReference>
<dbReference type="PRINTS" id="PR00045">
    <property type="entry name" value="SIGMA54FCT"/>
</dbReference>
<evidence type="ECO:0000259" key="10">
    <source>
        <dbReference type="Pfam" id="PF04963"/>
    </source>
</evidence>
<dbReference type="NCBIfam" id="TIGR02395">
    <property type="entry name" value="rpoN_sigma"/>
    <property type="match status" value="1"/>
</dbReference>
<evidence type="ECO:0000256" key="2">
    <source>
        <dbReference type="ARBA" id="ARBA00022478"/>
    </source>
</evidence>
<dbReference type="GO" id="GO:0006352">
    <property type="term" value="P:DNA-templated transcription initiation"/>
    <property type="evidence" value="ECO:0007669"/>
    <property type="project" value="InterPro"/>
</dbReference>
<comment type="similarity">
    <text evidence="1">Belongs to the sigma-54 factor family.</text>
</comment>
<evidence type="ECO:0000256" key="7">
    <source>
        <dbReference type="ARBA" id="ARBA00023125"/>
    </source>
</evidence>
<dbReference type="Gene3D" id="1.10.10.60">
    <property type="entry name" value="Homeodomain-like"/>
    <property type="match status" value="1"/>
</dbReference>
<keyword evidence="3" id="KW-0808">Transferase</keyword>
<sequence>MALRQQQELKQIQRLSPLQMQVIKLIELNNVEVEDRIKQEIEENPALETTDNDLSESSVIDDEISEADNLTQDEMILGDYFSDDDIPDYRLNKSERKSDTDFFEINYYDDKSLHDYLFEQIGLMDLDSEKQTIAEYIIGNIDENGYLQRDLQSISNDLLFQQQLDVTPLQLEDILYEIQDLDPAGIGARDLQECLLIQLGREKQSEEVEIATTIITDYFEEFSKKHYDKIIRLLNITQEKLKDAIEVIISLNPKPGNTLGGTMQTAMNNITPDFIVDSYNGEVTIQLNNSNIPNLRVNRNFSEMLKGYTDNKTSMSSDDKQAILFMKQKVDSAKWFIDAVRQRQNTLQRTMEAIVSIQYDFFLTEDETMLKPMILKDVAEKTGFDISTISRVSNSKYVQTNTNIYPLKYFFSEAMQTVDGEDISSREVKSILMESIENENSAKPLTDEQLTKILNSKGYVIARRTVAKYREQLNIPVARLRKKL</sequence>
<dbReference type="PIRSF" id="PIRSF000774">
    <property type="entry name" value="RpoN"/>
    <property type="match status" value="1"/>
</dbReference>
<evidence type="ECO:0000256" key="8">
    <source>
        <dbReference type="ARBA" id="ARBA00023163"/>
    </source>
</evidence>
<dbReference type="GO" id="GO:0016987">
    <property type="term" value="F:sigma factor activity"/>
    <property type="evidence" value="ECO:0007669"/>
    <property type="project" value="UniProtKB-KW"/>
</dbReference>
<dbReference type="Proteomes" id="UP000032417">
    <property type="component" value="Chromosome 1"/>
</dbReference>
<keyword evidence="12" id="KW-1185">Reference proteome</keyword>
<keyword evidence="7" id="KW-0238">DNA-binding</keyword>
<feature type="domain" description="RNA polymerase sigma factor 54 DNA-binding" evidence="9">
    <location>
        <begin position="325"/>
        <end position="482"/>
    </location>
</feature>
<dbReference type="EMBL" id="LN515532">
    <property type="protein sequence ID" value="CEA15959.1"/>
    <property type="molecule type" value="Genomic_DNA"/>
</dbReference>
<dbReference type="STRING" id="1562970.ING2E5B_1209"/>
<accession>A0A098BZ71</accession>
<evidence type="ECO:0000256" key="3">
    <source>
        <dbReference type="ARBA" id="ARBA00022679"/>
    </source>
</evidence>
<keyword evidence="2" id="KW-0240">DNA-directed RNA polymerase</keyword>
<keyword evidence="8" id="KW-0804">Transcription</keyword>
<dbReference type="PANTHER" id="PTHR32248">
    <property type="entry name" value="RNA POLYMERASE SIGMA-54 FACTOR"/>
    <property type="match status" value="1"/>
</dbReference>
<evidence type="ECO:0000313" key="11">
    <source>
        <dbReference type="EMBL" id="CEA15959.1"/>
    </source>
</evidence>
<dbReference type="PATRIC" id="fig|1562970.3.peg.1195"/>
<evidence type="ECO:0000259" key="9">
    <source>
        <dbReference type="Pfam" id="PF04552"/>
    </source>
</evidence>
<dbReference type="Pfam" id="PF04963">
    <property type="entry name" value="Sigma54_CBD"/>
    <property type="match status" value="1"/>
</dbReference>
<dbReference type="Pfam" id="PF04552">
    <property type="entry name" value="Sigma54_DBD"/>
    <property type="match status" value="1"/>
</dbReference>
<name>A0A098BZ71_9BACT</name>
<dbReference type="AlphaFoldDB" id="A0A098BZ71"/>
<organism evidence="11 12">
    <name type="scientific">Fermentimonas caenicola</name>
    <dbReference type="NCBI Taxonomy" id="1562970"/>
    <lineage>
        <taxon>Bacteria</taxon>
        <taxon>Pseudomonadati</taxon>
        <taxon>Bacteroidota</taxon>
        <taxon>Bacteroidia</taxon>
        <taxon>Bacteroidales</taxon>
        <taxon>Dysgonomonadaceae</taxon>
        <taxon>Fermentimonas</taxon>
    </lineage>
</organism>
<dbReference type="GO" id="GO:0001216">
    <property type="term" value="F:DNA-binding transcription activator activity"/>
    <property type="evidence" value="ECO:0007669"/>
    <property type="project" value="InterPro"/>
</dbReference>
<dbReference type="InterPro" id="IPR000394">
    <property type="entry name" value="RNA_pol_sigma_54"/>
</dbReference>
<keyword evidence="5" id="KW-0805">Transcription regulation</keyword>
<dbReference type="HOGENOM" id="CLU_020569_0_1_10"/>
<dbReference type="InterPro" id="IPR038709">
    <property type="entry name" value="RpoN_core-bd_sf"/>
</dbReference>
<feature type="domain" description="RNA polymerase sigma factor 54 core-binding" evidence="10">
    <location>
        <begin position="109"/>
        <end position="300"/>
    </location>
</feature>
<dbReference type="OrthoDB" id="9814402at2"/>
<evidence type="ECO:0000256" key="4">
    <source>
        <dbReference type="ARBA" id="ARBA00022695"/>
    </source>
</evidence>
<dbReference type="PANTHER" id="PTHR32248:SF4">
    <property type="entry name" value="RNA POLYMERASE SIGMA-54 FACTOR"/>
    <property type="match status" value="1"/>
</dbReference>
<dbReference type="PROSITE" id="PS50044">
    <property type="entry name" value="SIGMA54_3"/>
    <property type="match status" value="1"/>
</dbReference>
<dbReference type="PROSITE" id="PS00718">
    <property type="entry name" value="SIGMA54_2"/>
    <property type="match status" value="1"/>
</dbReference>
<dbReference type="GO" id="GO:0000428">
    <property type="term" value="C:DNA-directed RNA polymerase complex"/>
    <property type="evidence" value="ECO:0007669"/>
    <property type="project" value="UniProtKB-KW"/>
</dbReference>